<dbReference type="Pfam" id="PF00388">
    <property type="entry name" value="PI-PLC-X"/>
    <property type="match status" value="1"/>
</dbReference>
<feature type="compositionally biased region" description="Polar residues" evidence="3">
    <location>
        <begin position="1055"/>
        <end position="1075"/>
    </location>
</feature>
<keyword evidence="2" id="KW-0378">Hydrolase</keyword>
<evidence type="ECO:0000259" key="5">
    <source>
        <dbReference type="PROSITE" id="PS50008"/>
    </source>
</evidence>
<dbReference type="AlphaFoldDB" id="A0A8J4TL84"/>
<dbReference type="OrthoDB" id="269822at2759"/>
<dbReference type="InterPro" id="IPR017946">
    <property type="entry name" value="PLC-like_Pdiesterase_TIM-brl"/>
</dbReference>
<dbReference type="Pfam" id="PF00387">
    <property type="entry name" value="PI-PLC-Y"/>
    <property type="match status" value="1"/>
</dbReference>
<dbReference type="InterPro" id="IPR035892">
    <property type="entry name" value="C2_domain_sf"/>
</dbReference>
<reference evidence="6" key="1">
    <citation type="submission" date="2019-05" db="EMBL/GenBank/DDBJ databases">
        <title>Annotation for the trematode Paragonimus heterotremus.</title>
        <authorList>
            <person name="Choi Y.-J."/>
        </authorList>
    </citation>
    <scope>NUCLEOTIDE SEQUENCE</scope>
    <source>
        <strain evidence="6">LC</strain>
    </source>
</reference>
<evidence type="ECO:0000259" key="4">
    <source>
        <dbReference type="PROSITE" id="PS50004"/>
    </source>
</evidence>
<dbReference type="GO" id="GO:0016042">
    <property type="term" value="P:lipid catabolic process"/>
    <property type="evidence" value="ECO:0007669"/>
    <property type="project" value="UniProtKB-KW"/>
</dbReference>
<dbReference type="GO" id="GO:0004435">
    <property type="term" value="F:phosphatidylinositol-4,5-bisphosphate phospholipase C activity"/>
    <property type="evidence" value="ECO:0007669"/>
    <property type="project" value="UniProtKB-EC"/>
</dbReference>
<dbReference type="EC" id="3.1.4.11" evidence="2"/>
<keyword evidence="1" id="KW-0807">Transducer</keyword>
<dbReference type="GO" id="GO:0051209">
    <property type="term" value="P:release of sequestered calcium ion into cytosol"/>
    <property type="evidence" value="ECO:0007669"/>
    <property type="project" value="TreeGrafter"/>
</dbReference>
<organism evidence="6 7">
    <name type="scientific">Paragonimus heterotremus</name>
    <dbReference type="NCBI Taxonomy" id="100268"/>
    <lineage>
        <taxon>Eukaryota</taxon>
        <taxon>Metazoa</taxon>
        <taxon>Spiralia</taxon>
        <taxon>Lophotrochozoa</taxon>
        <taxon>Platyhelminthes</taxon>
        <taxon>Trematoda</taxon>
        <taxon>Digenea</taxon>
        <taxon>Plagiorchiida</taxon>
        <taxon>Troglotremata</taxon>
        <taxon>Troglotrematidae</taxon>
        <taxon>Paragonimus</taxon>
    </lineage>
</organism>
<keyword evidence="2" id="KW-0442">Lipid degradation</keyword>
<feature type="compositionally biased region" description="Polar residues" evidence="3">
    <location>
        <begin position="1002"/>
        <end position="1033"/>
    </location>
</feature>
<dbReference type="SMART" id="SM00148">
    <property type="entry name" value="PLCXc"/>
    <property type="match status" value="1"/>
</dbReference>
<gene>
    <name evidence="6" type="ORF">PHET_02117</name>
</gene>
<proteinExistence type="predicted"/>
<keyword evidence="2" id="KW-0443">Lipid metabolism</keyword>
<feature type="compositionally biased region" description="Low complexity" evidence="3">
    <location>
        <begin position="675"/>
        <end position="693"/>
    </location>
</feature>
<keyword evidence="7" id="KW-1185">Reference proteome</keyword>
<feature type="region of interest" description="Disordered" evidence="3">
    <location>
        <begin position="1050"/>
        <end position="1095"/>
    </location>
</feature>
<dbReference type="PANTHER" id="PTHR10336:SF196">
    <property type="entry name" value="PHOSPHOINOSITIDE PHOSPHOLIPASE C"/>
    <property type="match status" value="1"/>
</dbReference>
<feature type="compositionally biased region" description="Basic and acidic residues" evidence="3">
    <location>
        <begin position="1085"/>
        <end position="1095"/>
    </location>
</feature>
<dbReference type="InterPro" id="IPR000909">
    <property type="entry name" value="PLipase_C_PInositol-sp_X_dom"/>
</dbReference>
<evidence type="ECO:0000256" key="2">
    <source>
        <dbReference type="RuleBase" id="RU361133"/>
    </source>
</evidence>
<dbReference type="GO" id="GO:0032228">
    <property type="term" value="P:regulation of synaptic transmission, GABAergic"/>
    <property type="evidence" value="ECO:0007669"/>
    <property type="project" value="TreeGrafter"/>
</dbReference>
<sequence>MSQPITHYYVAASHKTFLLEDQIIGPCSVEGYRRALLSGCRYIEIEVYDGYDGYPVVRRANSRPSGIPAKAVLEMINALAFQRSDYPLIISIECFASATQQLTLANLLLSCFASRLLLPSTEFFFNLSDTQLEAEEHAGRFRDAYRKHSVTTVDLRNEASLYTSDGAHVRWPSPRDLIGRILLKGKRLPKGSMISTGGEYSNGRNPSSRLVSRYMANIQSNAIIKELSDLFFFDCAACANIPTVYEAKGNLPGNLNLRGSKPTNIFQRHEIQSSNSLKVGSSLYVVGTHSETGFPYRKITPATITMTPDQPKSSLLSPGQDRSRVHPYHFVQITESEASKAMGHVAGELVQYTRNLLFEVIPSPSRADSSNLNPIDVWAWGGQVVPLNYQTAGLVMDLATGFFARNGACGYVLKPALYRHVSSFFTPAAEYVVGSHLRTPDTLPQIFRLKILSAQQLPKPRGSVSKGDTIEPFVVVEIHGIPIDCAEQRTSTAAAGNASGYNAIFNDTFEFCVQLGSLALVRFVVLDDHAIGDDFIGQNTIPFDCLLSGYRHVRLRSDTGEPIPQATLFVHITISSRTEDGAQTATLTLHQAIELRSSLLTAFDQFRQYCGETSSTMSMAQCIRALASRLNTSCGSPEAWPVRMRIRHEDDLPHLELQASSPLFGSNVSVFPGSSSLGDSSSQRSSSSRFSPSPGLHRSPSVILSTRSFFQRRMRRDSRSIDEETSSSLSIDVNALSTSGGVTDKPREISPLSIPPPRRSSIQSNSSSISSLSVGGFDKMRRTISGFETFIETAKTVIKQGPYLRVKLQHAQRTALEAYTAFLENLKDPKGTNSHTCSTAFASNEDAQQESDMGSVRRFHLSATSGRHQGSTRTEERRAQTGSGHALYWRKMSRIADNVTWNLRLLIGQADQLTNTLNELNSWLRQAREAGSATGLLITSSKEVMNDIGDKLDSTSSLSDTVQEPIKDDSVASSNASAGLSHCAYDSSVRQSGLSNYRAAGVNSNPGSSQSTEPLNSVKPNDSILTQTKPSRQLTSCLKSTQSINSAKKVVSNAHGVTSEHNLQTNSIPSNSNSDVPRFPSRLRRTSERSNPKSA</sequence>
<dbReference type="PRINTS" id="PR00390">
    <property type="entry name" value="PHPHLIPASEC"/>
</dbReference>
<feature type="region of interest" description="Disordered" evidence="3">
    <location>
        <begin position="735"/>
        <end position="768"/>
    </location>
</feature>
<dbReference type="PANTHER" id="PTHR10336">
    <property type="entry name" value="PHOSPHOINOSITIDE-SPECIFIC PHOSPHOLIPASE C FAMILY PROTEIN"/>
    <property type="match status" value="1"/>
</dbReference>
<name>A0A8J4TL84_9TREM</name>
<accession>A0A8J4TL84</accession>
<dbReference type="Gene3D" id="3.20.20.190">
    <property type="entry name" value="Phosphatidylinositol (PI) phosphodiesterase"/>
    <property type="match status" value="1"/>
</dbReference>
<comment type="caution">
    <text evidence="6">The sequence shown here is derived from an EMBL/GenBank/DDBJ whole genome shotgun (WGS) entry which is preliminary data.</text>
</comment>
<feature type="region of interest" description="Disordered" evidence="3">
    <location>
        <begin position="675"/>
        <end position="700"/>
    </location>
</feature>
<evidence type="ECO:0000313" key="6">
    <source>
        <dbReference type="EMBL" id="KAF5404457.1"/>
    </source>
</evidence>
<dbReference type="PROSITE" id="PS50004">
    <property type="entry name" value="C2"/>
    <property type="match status" value="1"/>
</dbReference>
<dbReference type="SUPFAM" id="SSF51695">
    <property type="entry name" value="PLC-like phosphodiesterases"/>
    <property type="match status" value="1"/>
</dbReference>
<dbReference type="GO" id="GO:0048015">
    <property type="term" value="P:phosphatidylinositol-mediated signaling"/>
    <property type="evidence" value="ECO:0007669"/>
    <property type="project" value="TreeGrafter"/>
</dbReference>
<feature type="domain" description="C2" evidence="4">
    <location>
        <begin position="427"/>
        <end position="557"/>
    </location>
</feature>
<feature type="region of interest" description="Disordered" evidence="3">
    <location>
        <begin position="997"/>
        <end position="1033"/>
    </location>
</feature>
<dbReference type="GO" id="GO:0046488">
    <property type="term" value="P:phosphatidylinositol metabolic process"/>
    <property type="evidence" value="ECO:0007669"/>
    <property type="project" value="TreeGrafter"/>
</dbReference>
<protein>
    <recommendedName>
        <fullName evidence="2">Phosphoinositide phospholipase C</fullName>
        <ecNumber evidence="2">3.1.4.11</ecNumber>
    </recommendedName>
</protein>
<dbReference type="SMART" id="SM00149">
    <property type="entry name" value="PLCYc"/>
    <property type="match status" value="1"/>
</dbReference>
<feature type="region of interest" description="Disordered" evidence="3">
    <location>
        <begin position="952"/>
        <end position="973"/>
    </location>
</feature>
<dbReference type="Pfam" id="PF00168">
    <property type="entry name" value="C2"/>
    <property type="match status" value="1"/>
</dbReference>
<evidence type="ECO:0000256" key="1">
    <source>
        <dbReference type="ARBA" id="ARBA00023224"/>
    </source>
</evidence>
<dbReference type="InterPro" id="IPR001711">
    <property type="entry name" value="PLipase_C_Pinositol-sp_Y"/>
</dbReference>
<evidence type="ECO:0000256" key="3">
    <source>
        <dbReference type="SAM" id="MobiDB-lite"/>
    </source>
</evidence>
<evidence type="ECO:0000313" key="7">
    <source>
        <dbReference type="Proteomes" id="UP000748531"/>
    </source>
</evidence>
<dbReference type="InterPro" id="IPR001192">
    <property type="entry name" value="PI-PLC_fam"/>
</dbReference>
<comment type="catalytic activity">
    <reaction evidence="2">
        <text>a 1,2-diacyl-sn-glycero-3-phospho-(1D-myo-inositol-4,5-bisphosphate) + H2O = 1D-myo-inositol 1,4,5-trisphosphate + a 1,2-diacyl-sn-glycerol + H(+)</text>
        <dbReference type="Rhea" id="RHEA:33179"/>
        <dbReference type="ChEBI" id="CHEBI:15377"/>
        <dbReference type="ChEBI" id="CHEBI:15378"/>
        <dbReference type="ChEBI" id="CHEBI:17815"/>
        <dbReference type="ChEBI" id="CHEBI:58456"/>
        <dbReference type="ChEBI" id="CHEBI:203600"/>
        <dbReference type="EC" id="3.1.4.11"/>
    </reaction>
</comment>
<dbReference type="EMBL" id="LUCH01000722">
    <property type="protein sequence ID" value="KAF5404457.1"/>
    <property type="molecule type" value="Genomic_DNA"/>
</dbReference>
<feature type="compositionally biased region" description="Polar residues" evidence="3">
    <location>
        <begin position="862"/>
        <end position="872"/>
    </location>
</feature>
<dbReference type="PROSITE" id="PS50007">
    <property type="entry name" value="PIPLC_X_DOMAIN"/>
    <property type="match status" value="1"/>
</dbReference>
<dbReference type="SUPFAM" id="SSF49562">
    <property type="entry name" value="C2 domain (Calcium/lipid-binding domain, CaLB)"/>
    <property type="match status" value="1"/>
</dbReference>
<dbReference type="Proteomes" id="UP000748531">
    <property type="component" value="Unassembled WGS sequence"/>
</dbReference>
<dbReference type="SMART" id="SM00239">
    <property type="entry name" value="C2"/>
    <property type="match status" value="1"/>
</dbReference>
<dbReference type="PROSITE" id="PS50008">
    <property type="entry name" value="PIPLC_Y_DOMAIN"/>
    <property type="match status" value="1"/>
</dbReference>
<dbReference type="GO" id="GO:0007214">
    <property type="term" value="P:gamma-aminobutyric acid signaling pathway"/>
    <property type="evidence" value="ECO:0007669"/>
    <property type="project" value="TreeGrafter"/>
</dbReference>
<dbReference type="CDD" id="cd00275">
    <property type="entry name" value="C2_PLC_like"/>
    <property type="match status" value="1"/>
</dbReference>
<feature type="compositionally biased region" description="Low complexity" evidence="3">
    <location>
        <begin position="759"/>
        <end position="768"/>
    </location>
</feature>
<feature type="region of interest" description="Disordered" evidence="3">
    <location>
        <begin position="862"/>
        <end position="883"/>
    </location>
</feature>
<dbReference type="Gene3D" id="2.60.40.150">
    <property type="entry name" value="C2 domain"/>
    <property type="match status" value="1"/>
</dbReference>
<feature type="domain" description="PI-PLC Y-box" evidence="5">
    <location>
        <begin position="328"/>
        <end position="419"/>
    </location>
</feature>
<dbReference type="InterPro" id="IPR000008">
    <property type="entry name" value="C2_dom"/>
</dbReference>